<dbReference type="NCBIfam" id="TIGR02244">
    <property type="entry name" value="HAD-IG-Ncltidse"/>
    <property type="match status" value="1"/>
</dbReference>
<dbReference type="SUPFAM" id="SSF56784">
    <property type="entry name" value="HAD-like"/>
    <property type="match status" value="1"/>
</dbReference>
<evidence type="ECO:0000256" key="4">
    <source>
        <dbReference type="ARBA" id="ARBA00022842"/>
    </source>
</evidence>
<keyword evidence="3" id="KW-0378">Hydrolase</keyword>
<proteinExistence type="inferred from homology"/>
<name>A0A0G4IZQ6_PLABS</name>
<sequence length="512" mass="59002">MRWRPLLGVCARRRRRWISSEAAQFLRRCRQAQSAVAPIVGPDDGSAEPNVKEVFVNNDTGLTYINVYGFDYDYTLANYNSNLESHIYSLAAESLVDKMGYPPALKSNKFDPDFVIKGLHFDRTTGYLIKLDQFGEFQKDTIMLGREPVPTEIVAKVYEGRRMPRDYESNRLKLLSDIFSLPEACLLADVVQHFRNMNAEFHPLYIYQDVRQVLERLHANGAIHSMIMGQPSTYLSPSTATKKYLQTLRAAGKKVSCASRPHTTLFKRNAQTFLLSNSPFPFIDAGMRFIYSDDWRSLFDVIIVSAGKPAWFHRDSRFRRVEASGKQSLSRVDRLVPNEIYTQGSLTEFTRLTGWPGDSVLYFGDQIYSDLVEPQRLGAWKTAAVIKELEKEIKITHGHEYRRNLHRLLYLENLIADGQTYGGDEIKAAVAKLKQERDATRKLLKLCINKHFGSTFRTYNSQTRFFYNIARYADIYTSRVSNLMSYPLDATFYSRRSFLPHERPAYLAQRES</sequence>
<dbReference type="OrthoDB" id="10252832at2759"/>
<organism evidence="5 6">
    <name type="scientific">Plasmodiophora brassicae</name>
    <name type="common">Clubroot disease agent</name>
    <dbReference type="NCBI Taxonomy" id="37360"/>
    <lineage>
        <taxon>Eukaryota</taxon>
        <taxon>Sar</taxon>
        <taxon>Rhizaria</taxon>
        <taxon>Endomyxa</taxon>
        <taxon>Phytomyxea</taxon>
        <taxon>Plasmodiophorida</taxon>
        <taxon>Plasmodiophoridae</taxon>
        <taxon>Plasmodiophora</taxon>
    </lineage>
</organism>
<dbReference type="InterPro" id="IPR023214">
    <property type="entry name" value="HAD_sf"/>
</dbReference>
<keyword evidence="2" id="KW-0479">Metal-binding</keyword>
<dbReference type="Proteomes" id="UP000039324">
    <property type="component" value="Unassembled WGS sequence"/>
</dbReference>
<keyword evidence="4" id="KW-0460">Magnesium</keyword>
<keyword evidence="6" id="KW-1185">Reference proteome</keyword>
<evidence type="ECO:0000313" key="6">
    <source>
        <dbReference type="Proteomes" id="UP000039324"/>
    </source>
</evidence>
<dbReference type="PANTHER" id="PTHR12103:SF12">
    <property type="entry name" value="FI20020P1"/>
    <property type="match status" value="1"/>
</dbReference>
<protein>
    <recommendedName>
        <fullName evidence="7">5'-nucleotidase domain-containing protein</fullName>
    </recommendedName>
</protein>
<dbReference type="GO" id="GO:0008253">
    <property type="term" value="F:5'-nucleotidase activity"/>
    <property type="evidence" value="ECO:0007669"/>
    <property type="project" value="TreeGrafter"/>
</dbReference>
<dbReference type="OMA" id="LWARGNR"/>
<accession>A0A0G4IZQ6</accession>
<dbReference type="InterPro" id="IPR036412">
    <property type="entry name" value="HAD-like_sf"/>
</dbReference>
<dbReference type="GO" id="GO:0046872">
    <property type="term" value="F:metal ion binding"/>
    <property type="evidence" value="ECO:0007669"/>
    <property type="project" value="UniProtKB-KW"/>
</dbReference>
<evidence type="ECO:0000256" key="3">
    <source>
        <dbReference type="ARBA" id="ARBA00022801"/>
    </source>
</evidence>
<dbReference type="EMBL" id="CDSF01000101">
    <property type="protein sequence ID" value="CEP00551.1"/>
    <property type="molecule type" value="Genomic_DNA"/>
</dbReference>
<dbReference type="Pfam" id="PF05761">
    <property type="entry name" value="5_nucleotid"/>
    <property type="match status" value="1"/>
</dbReference>
<gene>
    <name evidence="5" type="ORF">PBRA_001605</name>
</gene>
<reference evidence="5 6" key="1">
    <citation type="submission" date="2015-02" db="EMBL/GenBank/DDBJ databases">
        <authorList>
            <person name="Chooi Y.-H."/>
        </authorList>
    </citation>
    <scope>NUCLEOTIDE SEQUENCE [LARGE SCALE GENOMIC DNA]</scope>
    <source>
        <strain evidence="5">E3</strain>
    </source>
</reference>
<evidence type="ECO:0000313" key="5">
    <source>
        <dbReference type="EMBL" id="CEP00551.1"/>
    </source>
</evidence>
<dbReference type="InterPro" id="IPR008380">
    <property type="entry name" value="HAD-SF_hydro_IG_5-nucl"/>
</dbReference>
<evidence type="ECO:0000256" key="2">
    <source>
        <dbReference type="ARBA" id="ARBA00022723"/>
    </source>
</evidence>
<dbReference type="Gene3D" id="3.40.50.1000">
    <property type="entry name" value="HAD superfamily/HAD-like"/>
    <property type="match status" value="1"/>
</dbReference>
<evidence type="ECO:0000256" key="1">
    <source>
        <dbReference type="ARBA" id="ARBA00009589"/>
    </source>
</evidence>
<evidence type="ECO:0008006" key="7">
    <source>
        <dbReference type="Google" id="ProtNLM"/>
    </source>
</evidence>
<comment type="similarity">
    <text evidence="1">Belongs to the 5'(3')-deoxyribonucleotidase family.</text>
</comment>
<dbReference type="PANTHER" id="PTHR12103">
    <property type="entry name" value="5'-NUCLEOTIDASE DOMAIN-CONTAINING"/>
    <property type="match status" value="1"/>
</dbReference>
<dbReference type="AlphaFoldDB" id="A0A0G4IZQ6"/>